<evidence type="ECO:0000313" key="2">
    <source>
        <dbReference type="Proteomes" id="UP000438448"/>
    </source>
</evidence>
<comment type="caution">
    <text evidence="1">The sequence shown here is derived from an EMBL/GenBank/DDBJ whole genome shotgun (WGS) entry which is preliminary data.</text>
</comment>
<dbReference type="EMBL" id="WEGK01000007">
    <property type="protein sequence ID" value="MQY20604.1"/>
    <property type="molecule type" value="Genomic_DNA"/>
</dbReference>
<dbReference type="AlphaFoldDB" id="A0A7K0D6Y0"/>
<accession>A0A7K0D6Y0</accession>
<organism evidence="1 2">
    <name type="scientific">Nocardia macrotermitis</name>
    <dbReference type="NCBI Taxonomy" id="2585198"/>
    <lineage>
        <taxon>Bacteria</taxon>
        <taxon>Bacillati</taxon>
        <taxon>Actinomycetota</taxon>
        <taxon>Actinomycetes</taxon>
        <taxon>Mycobacteriales</taxon>
        <taxon>Nocardiaceae</taxon>
        <taxon>Nocardia</taxon>
    </lineage>
</organism>
<sequence>MTSVQPLAYGYLRSDLLRDRDPNSVEQRLRTAAATLGYALGTIFYEPLPDSGTLPPAFVELVHECRRTEAHTVLTLHGHLSGMSVCCKVLEAILGGHTGATIQEIEPDE</sequence>
<dbReference type="OrthoDB" id="4556471at2"/>
<dbReference type="RefSeq" id="WP_153411343.1">
    <property type="nucleotide sequence ID" value="NZ_WEGK01000007.1"/>
</dbReference>
<name>A0A7K0D6Y0_9NOCA</name>
<protein>
    <recommendedName>
        <fullName evidence="3">Resolvase/invertase-type recombinase catalytic domain-containing protein</fullName>
    </recommendedName>
</protein>
<reference evidence="1 2" key="1">
    <citation type="submission" date="2019-10" db="EMBL/GenBank/DDBJ databases">
        <title>Nocardia macrotermitis sp. nov. and Nocardia aurantia sp. nov., isolated from the gut of fungus growing-termite Macrotermes natalensis.</title>
        <authorList>
            <person name="Benndorf R."/>
            <person name="Schwitalla J."/>
            <person name="Martin K."/>
            <person name="De Beer W."/>
            <person name="Kaster A.-K."/>
            <person name="Vollmers J."/>
            <person name="Poulsen M."/>
            <person name="Beemelmanns C."/>
        </authorList>
    </citation>
    <scope>NUCLEOTIDE SEQUENCE [LARGE SCALE GENOMIC DNA]</scope>
    <source>
        <strain evidence="1 2">RB20</strain>
    </source>
</reference>
<dbReference type="Proteomes" id="UP000438448">
    <property type="component" value="Unassembled WGS sequence"/>
</dbReference>
<proteinExistence type="predicted"/>
<keyword evidence="2" id="KW-1185">Reference proteome</keyword>
<evidence type="ECO:0000313" key="1">
    <source>
        <dbReference type="EMBL" id="MQY20604.1"/>
    </source>
</evidence>
<evidence type="ECO:0008006" key="3">
    <source>
        <dbReference type="Google" id="ProtNLM"/>
    </source>
</evidence>
<gene>
    <name evidence="1" type="ORF">NRB20_37110</name>
</gene>